<gene>
    <name evidence="2" type="ORF">B0H15DRAFT_805825</name>
</gene>
<dbReference type="AlphaFoldDB" id="A0AAD6TT94"/>
<feature type="compositionally biased region" description="Basic and acidic residues" evidence="1">
    <location>
        <begin position="102"/>
        <end position="114"/>
    </location>
</feature>
<organism evidence="2 3">
    <name type="scientific">Mycena belliarum</name>
    <dbReference type="NCBI Taxonomy" id="1033014"/>
    <lineage>
        <taxon>Eukaryota</taxon>
        <taxon>Fungi</taxon>
        <taxon>Dikarya</taxon>
        <taxon>Basidiomycota</taxon>
        <taxon>Agaricomycotina</taxon>
        <taxon>Agaricomycetes</taxon>
        <taxon>Agaricomycetidae</taxon>
        <taxon>Agaricales</taxon>
        <taxon>Marasmiineae</taxon>
        <taxon>Mycenaceae</taxon>
        <taxon>Mycena</taxon>
    </lineage>
</organism>
<dbReference type="Proteomes" id="UP001222325">
    <property type="component" value="Unassembled WGS sequence"/>
</dbReference>
<evidence type="ECO:0000313" key="2">
    <source>
        <dbReference type="EMBL" id="KAJ7075983.1"/>
    </source>
</evidence>
<protein>
    <submittedName>
        <fullName evidence="2">Uncharacterized protein</fullName>
    </submittedName>
</protein>
<name>A0AAD6TT94_9AGAR</name>
<keyword evidence="3" id="KW-1185">Reference proteome</keyword>
<feature type="region of interest" description="Disordered" evidence="1">
    <location>
        <begin position="78"/>
        <end position="114"/>
    </location>
</feature>
<proteinExistence type="predicted"/>
<evidence type="ECO:0000313" key="3">
    <source>
        <dbReference type="Proteomes" id="UP001222325"/>
    </source>
</evidence>
<accession>A0AAD6TT94</accession>
<feature type="region of interest" description="Disordered" evidence="1">
    <location>
        <begin position="214"/>
        <end position="244"/>
    </location>
</feature>
<reference evidence="2" key="1">
    <citation type="submission" date="2023-03" db="EMBL/GenBank/DDBJ databases">
        <title>Massive genome expansion in bonnet fungi (Mycena s.s.) driven by repeated elements and novel gene families across ecological guilds.</title>
        <authorList>
            <consortium name="Lawrence Berkeley National Laboratory"/>
            <person name="Harder C.B."/>
            <person name="Miyauchi S."/>
            <person name="Viragh M."/>
            <person name="Kuo A."/>
            <person name="Thoen E."/>
            <person name="Andreopoulos B."/>
            <person name="Lu D."/>
            <person name="Skrede I."/>
            <person name="Drula E."/>
            <person name="Henrissat B."/>
            <person name="Morin E."/>
            <person name="Kohler A."/>
            <person name="Barry K."/>
            <person name="LaButti K."/>
            <person name="Morin E."/>
            <person name="Salamov A."/>
            <person name="Lipzen A."/>
            <person name="Mereny Z."/>
            <person name="Hegedus B."/>
            <person name="Baldrian P."/>
            <person name="Stursova M."/>
            <person name="Weitz H."/>
            <person name="Taylor A."/>
            <person name="Grigoriev I.V."/>
            <person name="Nagy L.G."/>
            <person name="Martin F."/>
            <person name="Kauserud H."/>
        </authorList>
    </citation>
    <scope>NUCLEOTIDE SEQUENCE</scope>
    <source>
        <strain evidence="2">CBHHK173m</strain>
    </source>
</reference>
<sequence>MRLTSTNWEASSSRDKIRSSNLGEQFSVFPLPSQALILQQDLYKRLLYIQTSGSIQEPGFLNMSSFQDVDNVYADAPPPYTELEGENEEPSAGYCASGVDRPANDDTHSRAATDDDRSITAVYDFSASSEDCPSAVNRVTALDCACASDDSGVVVVYDREVIGANVPYAADGVVSSGEYTTDDFDPRELYAAADDNLKYLWEYVSGVLMGGSERERKRRRSSGAAPDQALSFGTLRESPSPATNKALQNSRVLIDVDEQADWIPHQIFDRARNRA</sequence>
<dbReference type="EMBL" id="JARJCN010000086">
    <property type="protein sequence ID" value="KAJ7075983.1"/>
    <property type="molecule type" value="Genomic_DNA"/>
</dbReference>
<comment type="caution">
    <text evidence="2">The sequence shown here is derived from an EMBL/GenBank/DDBJ whole genome shotgun (WGS) entry which is preliminary data.</text>
</comment>
<evidence type="ECO:0000256" key="1">
    <source>
        <dbReference type="SAM" id="MobiDB-lite"/>
    </source>
</evidence>